<dbReference type="AlphaFoldDB" id="F2J3E6"/>
<dbReference type="HOGENOM" id="CLU_060703_5_0_5"/>
<dbReference type="PANTHER" id="PTHR30413:SF10">
    <property type="entry name" value="CAPSULE POLYSACCHARIDE EXPORT INNER-MEMBRANE PROTEIN CTRC"/>
    <property type="match status" value="1"/>
</dbReference>
<keyword evidence="3" id="KW-1133">Transmembrane helix</keyword>
<accession>F2J3E6</accession>
<sequence length="270" mass="30335">MADHLFRADDSRATIADALKVQARVIYALILRDMRTRFGRSHFGYLIQIAWPLFHLFLLIAIPHLLARVPPIGTDLTIYLVTAFLPYVLLFYPARLMCLAIIVARPLLLFPIVKSSDILIARALLEGLTSYVVTLIAIACLALMGKDVMPDDLIEAVFAILAIIFVGIGYGSLNAVITTMFPPWNIVAVLTMVLMYATAMPWVLPTFLTPEIQYWLSWNPLFQCADWLKTAYFAGYQSGLLDRTYLIGTGVLTFFSAFLIERAIRGRLLE</sequence>
<dbReference type="InterPro" id="IPR000412">
    <property type="entry name" value="ABC_2_transport"/>
</dbReference>
<evidence type="ECO:0000313" key="4">
    <source>
        <dbReference type="EMBL" id="ADZ70971.1"/>
    </source>
</evidence>
<dbReference type="RefSeq" id="WP_013653285.1">
    <property type="nucleotide sequence ID" value="NC_015259.1"/>
</dbReference>
<feature type="transmembrane region" description="Helical" evidence="3">
    <location>
        <begin position="245"/>
        <end position="264"/>
    </location>
</feature>
<feature type="transmembrane region" description="Helical" evidence="3">
    <location>
        <begin position="123"/>
        <end position="144"/>
    </location>
</feature>
<keyword evidence="5" id="KW-1185">Reference proteome</keyword>
<dbReference type="PRINTS" id="PR00164">
    <property type="entry name" value="ABC2TRNSPORT"/>
</dbReference>
<dbReference type="GO" id="GO:0140359">
    <property type="term" value="F:ABC-type transporter activity"/>
    <property type="evidence" value="ECO:0007669"/>
    <property type="project" value="InterPro"/>
</dbReference>
<evidence type="ECO:0000256" key="3">
    <source>
        <dbReference type="SAM" id="Phobius"/>
    </source>
</evidence>
<proteinExistence type="inferred from homology"/>
<evidence type="ECO:0000256" key="1">
    <source>
        <dbReference type="ARBA" id="ARBA00007783"/>
    </source>
</evidence>
<dbReference type="GO" id="GO:0043190">
    <property type="term" value="C:ATP-binding cassette (ABC) transporter complex"/>
    <property type="evidence" value="ECO:0007669"/>
    <property type="project" value="InterPro"/>
</dbReference>
<gene>
    <name evidence="4" type="ordered locus">SL003B_2547</name>
</gene>
<evidence type="ECO:0000256" key="2">
    <source>
        <dbReference type="ARBA" id="ARBA00022448"/>
    </source>
</evidence>
<evidence type="ECO:0000313" key="5">
    <source>
        <dbReference type="Proteomes" id="UP000008130"/>
    </source>
</evidence>
<feature type="transmembrane region" description="Helical" evidence="3">
    <location>
        <begin position="78"/>
        <end position="103"/>
    </location>
</feature>
<keyword evidence="3" id="KW-0812">Transmembrane</keyword>
<dbReference type="GO" id="GO:0015920">
    <property type="term" value="P:lipopolysaccharide transport"/>
    <property type="evidence" value="ECO:0007669"/>
    <property type="project" value="TreeGrafter"/>
</dbReference>
<keyword evidence="2" id="KW-0813">Transport</keyword>
<dbReference type="STRING" id="991905.SL003B_2547"/>
<dbReference type="OrthoDB" id="8479094at2"/>
<name>F2J3E6_POLGS</name>
<dbReference type="PANTHER" id="PTHR30413">
    <property type="entry name" value="INNER MEMBRANE TRANSPORT PERMEASE"/>
    <property type="match status" value="1"/>
</dbReference>
<dbReference type="EMBL" id="CP002568">
    <property type="protein sequence ID" value="ADZ70971.1"/>
    <property type="molecule type" value="Genomic_DNA"/>
</dbReference>
<dbReference type="eggNOG" id="COG1682">
    <property type="taxonomic scope" value="Bacteria"/>
</dbReference>
<feature type="transmembrane region" description="Helical" evidence="3">
    <location>
        <begin position="43"/>
        <end position="66"/>
    </location>
</feature>
<feature type="transmembrane region" description="Helical" evidence="3">
    <location>
        <begin position="156"/>
        <end position="177"/>
    </location>
</feature>
<dbReference type="Proteomes" id="UP000008130">
    <property type="component" value="Chromosome"/>
</dbReference>
<keyword evidence="3" id="KW-0472">Membrane</keyword>
<organism evidence="4 5">
    <name type="scientific">Polymorphum gilvum (strain LMG 25793 / CGMCC 1.9160 / SL003B-26A1)</name>
    <dbReference type="NCBI Taxonomy" id="991905"/>
    <lineage>
        <taxon>Bacteria</taxon>
        <taxon>Pseudomonadati</taxon>
        <taxon>Pseudomonadota</taxon>
        <taxon>Alphaproteobacteria</taxon>
        <taxon>Rhodobacterales</taxon>
        <taxon>Paracoccaceae</taxon>
        <taxon>Polymorphum</taxon>
    </lineage>
</organism>
<comment type="similarity">
    <text evidence="1">Belongs to the ABC-2 integral membrane protein family.</text>
</comment>
<protein>
    <submittedName>
        <fullName evidence="4">Capsular polysaccharide ABC transporter permease protein KpsM</fullName>
    </submittedName>
</protein>
<feature type="transmembrane region" description="Helical" evidence="3">
    <location>
        <begin position="184"/>
        <end position="204"/>
    </location>
</feature>
<dbReference type="KEGG" id="pgv:SL003B_2547"/>
<reference evidence="4 5" key="1">
    <citation type="journal article" date="2011" name="J. Bacteriol.">
        <title>Complete genome sequence of Polymorphum gilvum SL003B-26A1T, a crude oil-degrading bacterium from oil-polluted saline soil.</title>
        <authorList>
            <person name="Li S.G."/>
            <person name="Tang Y.Q."/>
            <person name="Nie Y."/>
            <person name="Cai M."/>
            <person name="Wu X.L."/>
        </authorList>
    </citation>
    <scope>NUCLEOTIDE SEQUENCE [LARGE SCALE GENOMIC DNA]</scope>
    <source>
        <strain evidence="5">LMG 25793 / CGMCC 1.9160 / SL003B-26A1</strain>
    </source>
</reference>